<dbReference type="HAMAP" id="MF_02227">
    <property type="entry name" value="RPE"/>
    <property type="match status" value="1"/>
</dbReference>
<protein>
    <recommendedName>
        <fullName evidence="7 10">Ribulose-phosphate 3-epimerase</fullName>
        <ecNumber evidence="7 10">5.1.3.1</ecNumber>
    </recommendedName>
</protein>
<comment type="cofactor">
    <cofactor evidence="4">
        <name>Zn(2+)</name>
        <dbReference type="ChEBI" id="CHEBI:29105"/>
    </cofactor>
</comment>
<comment type="cofactor">
    <cofactor evidence="2">
        <name>Mn(2+)</name>
        <dbReference type="ChEBI" id="CHEBI:29035"/>
    </cofactor>
</comment>
<evidence type="ECO:0000256" key="12">
    <source>
        <dbReference type="PIRSR" id="PIRSR001461-1"/>
    </source>
</evidence>
<dbReference type="RefSeq" id="WP_341443631.1">
    <property type="nucleotide sequence ID" value="NZ_FMTO01000006.1"/>
</dbReference>
<dbReference type="InterPro" id="IPR011060">
    <property type="entry name" value="RibuloseP-bd_barrel"/>
</dbReference>
<feature type="active site" description="Proton donor" evidence="10 12">
    <location>
        <position position="175"/>
    </location>
</feature>
<evidence type="ECO:0000313" key="15">
    <source>
        <dbReference type="EMBL" id="SJZ67887.1"/>
    </source>
</evidence>
<feature type="binding site" evidence="10 13">
    <location>
        <position position="32"/>
    </location>
    <ligand>
        <name>a divalent metal cation</name>
        <dbReference type="ChEBI" id="CHEBI:60240"/>
    </ligand>
</feature>
<dbReference type="FunFam" id="3.20.20.70:FF:000004">
    <property type="entry name" value="Ribulose-phosphate 3-epimerase"/>
    <property type="match status" value="1"/>
</dbReference>
<comment type="cofactor">
    <cofactor evidence="10 13">
        <name>a divalent metal cation</name>
        <dbReference type="ChEBI" id="CHEBI:60240"/>
    </cofactor>
    <text evidence="10 13">Binds 1 divalent metal cation per subunit.</text>
</comment>
<evidence type="ECO:0000256" key="7">
    <source>
        <dbReference type="ARBA" id="ARBA00013188"/>
    </source>
</evidence>
<feature type="binding site" evidence="10 13">
    <location>
        <position position="66"/>
    </location>
    <ligand>
        <name>a divalent metal cation</name>
        <dbReference type="ChEBI" id="CHEBI:60240"/>
    </ligand>
</feature>
<dbReference type="GO" id="GO:0006098">
    <property type="term" value="P:pentose-phosphate shunt"/>
    <property type="evidence" value="ECO:0007669"/>
    <property type="project" value="UniProtKB-UniRule"/>
</dbReference>
<dbReference type="InterPro" id="IPR013785">
    <property type="entry name" value="Aldolase_TIM"/>
</dbReference>
<feature type="binding site" evidence="10 13">
    <location>
        <position position="34"/>
    </location>
    <ligand>
        <name>a divalent metal cation</name>
        <dbReference type="ChEBI" id="CHEBI:60240"/>
    </ligand>
</feature>
<comment type="cofactor">
    <cofactor evidence="5">
        <name>Fe(2+)</name>
        <dbReference type="ChEBI" id="CHEBI:29033"/>
    </cofactor>
</comment>
<feature type="binding site" evidence="10 13">
    <location>
        <position position="175"/>
    </location>
    <ligand>
        <name>a divalent metal cation</name>
        <dbReference type="ChEBI" id="CHEBI:60240"/>
    </ligand>
</feature>
<sequence length="217" mass="23546">MNLFAPSMLSIDFGNVEKGIKTCVKAGADYIHVDVMDGNFVPNISFGPPVIKAVKKAAGNVPLDVHVMMLEPIRFIEPLKKAGADMITVHYESASDINATLDAIKNAGLKVGVAIKPKTPLDAILDLLDKVDMVLIMAVEPGFGGQVFIEDSYDKIRNLRNIINERKLDIDIEVDGGIREDNLQKVLDAGANVIVAGSAVFIGDIEENIKKFLSVMR</sequence>
<feature type="binding site" evidence="10 14">
    <location>
        <position position="66"/>
    </location>
    <ligand>
        <name>substrate</name>
    </ligand>
</feature>
<evidence type="ECO:0000256" key="1">
    <source>
        <dbReference type="ARBA" id="ARBA00001782"/>
    </source>
</evidence>
<dbReference type="Pfam" id="PF00834">
    <property type="entry name" value="Ribul_P_3_epim"/>
    <property type="match status" value="1"/>
</dbReference>
<accession>A0A1T4MM16</accession>
<keyword evidence="10 11" id="KW-0119">Carbohydrate metabolism</keyword>
<keyword evidence="13" id="KW-0170">Cobalt</keyword>
<dbReference type="InterPro" id="IPR026019">
    <property type="entry name" value="Ribul_P_3_epim"/>
</dbReference>
<feature type="binding site" evidence="10 14">
    <location>
        <begin position="197"/>
        <end position="198"/>
    </location>
    <ligand>
        <name>substrate</name>
    </ligand>
</feature>
<dbReference type="InterPro" id="IPR000056">
    <property type="entry name" value="Ribul_P_3_epim-like"/>
</dbReference>
<evidence type="ECO:0000256" key="2">
    <source>
        <dbReference type="ARBA" id="ARBA00001936"/>
    </source>
</evidence>
<keyword evidence="8 10" id="KW-0479">Metal-binding</keyword>
<keyword evidence="16" id="KW-1185">Reference proteome</keyword>
<dbReference type="Proteomes" id="UP000189857">
    <property type="component" value="Unassembled WGS sequence"/>
</dbReference>
<name>A0A1T4MM16_9FIRM</name>
<organism evidence="15 16">
    <name type="scientific">Eubacterium ruminantium</name>
    <dbReference type="NCBI Taxonomy" id="42322"/>
    <lineage>
        <taxon>Bacteria</taxon>
        <taxon>Bacillati</taxon>
        <taxon>Bacillota</taxon>
        <taxon>Clostridia</taxon>
        <taxon>Eubacteriales</taxon>
        <taxon>Eubacteriaceae</taxon>
        <taxon>Eubacterium</taxon>
    </lineage>
</organism>
<evidence type="ECO:0000256" key="13">
    <source>
        <dbReference type="PIRSR" id="PIRSR001461-2"/>
    </source>
</evidence>
<keyword evidence="13" id="KW-0464">Manganese</keyword>
<gene>
    <name evidence="10" type="primary">rpe</name>
    <name evidence="15" type="ORF">SAMN02745110_01273</name>
</gene>
<feature type="binding site" evidence="10 14">
    <location>
        <begin position="142"/>
        <end position="145"/>
    </location>
    <ligand>
        <name>substrate</name>
    </ligand>
</feature>
<dbReference type="PROSITE" id="PS01085">
    <property type="entry name" value="RIBUL_P_3_EPIMER_1"/>
    <property type="match status" value="1"/>
</dbReference>
<reference evidence="15 16" key="1">
    <citation type="submission" date="2017-02" db="EMBL/GenBank/DDBJ databases">
        <authorList>
            <person name="Peterson S.W."/>
        </authorList>
    </citation>
    <scope>NUCLEOTIDE SEQUENCE [LARGE SCALE GENOMIC DNA]</scope>
    <source>
        <strain evidence="15 16">ATCC 17233</strain>
    </source>
</reference>
<feature type="active site" description="Proton acceptor" evidence="10 12">
    <location>
        <position position="34"/>
    </location>
</feature>
<comment type="similarity">
    <text evidence="6 10 11">Belongs to the ribulose-phosphate 3-epimerase family.</text>
</comment>
<comment type="function">
    <text evidence="10">Catalyzes the reversible epimerization of D-ribulose 5-phosphate to D-xylulose 5-phosphate.</text>
</comment>
<dbReference type="AlphaFoldDB" id="A0A1T4MM16"/>
<dbReference type="CDD" id="cd00429">
    <property type="entry name" value="RPE"/>
    <property type="match status" value="1"/>
</dbReference>
<dbReference type="GO" id="GO:0019323">
    <property type="term" value="P:pentose catabolic process"/>
    <property type="evidence" value="ECO:0007669"/>
    <property type="project" value="UniProtKB-UniRule"/>
</dbReference>
<feature type="binding site" evidence="14">
    <location>
        <position position="177"/>
    </location>
    <ligand>
        <name>substrate</name>
    </ligand>
</feature>
<evidence type="ECO:0000256" key="5">
    <source>
        <dbReference type="ARBA" id="ARBA00001954"/>
    </source>
</evidence>
<dbReference type="Gene3D" id="3.20.20.70">
    <property type="entry name" value="Aldolase class I"/>
    <property type="match status" value="1"/>
</dbReference>
<evidence type="ECO:0000256" key="14">
    <source>
        <dbReference type="PIRSR" id="PIRSR001461-3"/>
    </source>
</evidence>
<evidence type="ECO:0000256" key="8">
    <source>
        <dbReference type="ARBA" id="ARBA00022723"/>
    </source>
</evidence>
<keyword evidence="13" id="KW-0862">Zinc</keyword>
<proteinExistence type="inferred from homology"/>
<evidence type="ECO:0000256" key="6">
    <source>
        <dbReference type="ARBA" id="ARBA00009541"/>
    </source>
</evidence>
<feature type="binding site" evidence="10 14">
    <location>
        <position position="7"/>
    </location>
    <ligand>
        <name>substrate</name>
    </ligand>
</feature>
<dbReference type="GO" id="GO:0046872">
    <property type="term" value="F:metal ion binding"/>
    <property type="evidence" value="ECO:0007669"/>
    <property type="project" value="UniProtKB-UniRule"/>
</dbReference>
<dbReference type="EC" id="5.1.3.1" evidence="7 10"/>
<dbReference type="GO" id="GO:0005737">
    <property type="term" value="C:cytoplasm"/>
    <property type="evidence" value="ECO:0007669"/>
    <property type="project" value="UniProtKB-ARBA"/>
</dbReference>
<dbReference type="NCBIfam" id="TIGR01163">
    <property type="entry name" value="rpe"/>
    <property type="match status" value="1"/>
</dbReference>
<evidence type="ECO:0000313" key="16">
    <source>
        <dbReference type="Proteomes" id="UP000189857"/>
    </source>
</evidence>
<evidence type="ECO:0000256" key="10">
    <source>
        <dbReference type="HAMAP-Rule" id="MF_02227"/>
    </source>
</evidence>
<feature type="binding site" evidence="10">
    <location>
        <begin position="175"/>
        <end position="177"/>
    </location>
    <ligand>
        <name>substrate</name>
    </ligand>
</feature>
<dbReference type="EMBL" id="FUXA01000007">
    <property type="protein sequence ID" value="SJZ67887.1"/>
    <property type="molecule type" value="Genomic_DNA"/>
</dbReference>
<evidence type="ECO:0000256" key="3">
    <source>
        <dbReference type="ARBA" id="ARBA00001941"/>
    </source>
</evidence>
<comment type="catalytic activity">
    <reaction evidence="1 10 11">
        <text>D-ribulose 5-phosphate = D-xylulose 5-phosphate</text>
        <dbReference type="Rhea" id="RHEA:13677"/>
        <dbReference type="ChEBI" id="CHEBI:57737"/>
        <dbReference type="ChEBI" id="CHEBI:58121"/>
        <dbReference type="EC" id="5.1.3.1"/>
    </reaction>
</comment>
<evidence type="ECO:0000256" key="4">
    <source>
        <dbReference type="ARBA" id="ARBA00001947"/>
    </source>
</evidence>
<evidence type="ECO:0000256" key="11">
    <source>
        <dbReference type="PIRNR" id="PIRNR001461"/>
    </source>
</evidence>
<dbReference type="PANTHER" id="PTHR11749">
    <property type="entry name" value="RIBULOSE-5-PHOSPHATE-3-EPIMERASE"/>
    <property type="match status" value="1"/>
</dbReference>
<keyword evidence="9 10" id="KW-0413">Isomerase</keyword>
<comment type="pathway">
    <text evidence="10">Carbohydrate degradation.</text>
</comment>
<dbReference type="SUPFAM" id="SSF51366">
    <property type="entry name" value="Ribulose-phoshate binding barrel"/>
    <property type="match status" value="1"/>
</dbReference>
<evidence type="ECO:0000256" key="9">
    <source>
        <dbReference type="ARBA" id="ARBA00023235"/>
    </source>
</evidence>
<dbReference type="PIRSF" id="PIRSF001461">
    <property type="entry name" value="RPE"/>
    <property type="match status" value="1"/>
</dbReference>
<dbReference type="NCBIfam" id="NF004076">
    <property type="entry name" value="PRK05581.1-4"/>
    <property type="match status" value="1"/>
</dbReference>
<dbReference type="GO" id="GO:0004750">
    <property type="term" value="F:D-ribulose-phosphate 3-epimerase activity"/>
    <property type="evidence" value="ECO:0007669"/>
    <property type="project" value="UniProtKB-UniRule"/>
</dbReference>
<comment type="cofactor">
    <cofactor evidence="3">
        <name>Co(2+)</name>
        <dbReference type="ChEBI" id="CHEBI:48828"/>
    </cofactor>
</comment>